<reference evidence="2" key="1">
    <citation type="submission" date="2018-05" db="EMBL/GenBank/DDBJ databases">
        <authorList>
            <person name="Lanie J.A."/>
            <person name="Ng W.-L."/>
            <person name="Kazmierczak K.M."/>
            <person name="Andrzejewski T.M."/>
            <person name="Davidsen T.M."/>
            <person name="Wayne K.J."/>
            <person name="Tettelin H."/>
            <person name="Glass J.I."/>
            <person name="Rusch D."/>
            <person name="Podicherti R."/>
            <person name="Tsui H.-C.T."/>
            <person name="Winkler M.E."/>
        </authorList>
    </citation>
    <scope>NUCLEOTIDE SEQUENCE</scope>
</reference>
<dbReference type="Pfam" id="PF13860">
    <property type="entry name" value="FlgD_ig"/>
    <property type="match status" value="1"/>
</dbReference>
<dbReference type="InterPro" id="IPR013783">
    <property type="entry name" value="Ig-like_fold"/>
</dbReference>
<evidence type="ECO:0000259" key="1">
    <source>
        <dbReference type="Pfam" id="PF13860"/>
    </source>
</evidence>
<evidence type="ECO:0000313" key="2">
    <source>
        <dbReference type="EMBL" id="SVA73118.1"/>
    </source>
</evidence>
<dbReference type="EMBL" id="UINC01017595">
    <property type="protein sequence ID" value="SVA73118.1"/>
    <property type="molecule type" value="Genomic_DNA"/>
</dbReference>
<feature type="domain" description="FlgD/Vpr Ig-like" evidence="1">
    <location>
        <begin position="315"/>
        <end position="376"/>
    </location>
</feature>
<dbReference type="InterPro" id="IPR026444">
    <property type="entry name" value="Secre_tail"/>
</dbReference>
<name>A0A381Y7U6_9ZZZZ</name>
<gene>
    <name evidence="2" type="ORF">METZ01_LOCUS125972</name>
</gene>
<dbReference type="Gene3D" id="2.60.40.4070">
    <property type="match status" value="1"/>
</dbReference>
<dbReference type="NCBIfam" id="TIGR04183">
    <property type="entry name" value="Por_Secre_tail"/>
    <property type="match status" value="1"/>
</dbReference>
<dbReference type="AlphaFoldDB" id="A0A381Y7U6"/>
<protein>
    <recommendedName>
        <fullName evidence="1">FlgD/Vpr Ig-like domain-containing protein</fullName>
    </recommendedName>
</protein>
<dbReference type="Gene3D" id="2.60.40.10">
    <property type="entry name" value="Immunoglobulins"/>
    <property type="match status" value="1"/>
</dbReference>
<accession>A0A381Y7U6</accession>
<proteinExistence type="predicted"/>
<organism evidence="2">
    <name type="scientific">marine metagenome</name>
    <dbReference type="NCBI Taxonomy" id="408172"/>
    <lineage>
        <taxon>unclassified sequences</taxon>
        <taxon>metagenomes</taxon>
        <taxon>ecological metagenomes</taxon>
    </lineage>
</organism>
<dbReference type="InterPro" id="IPR025965">
    <property type="entry name" value="FlgD/Vpr_Ig-like"/>
</dbReference>
<sequence length="389" mass="43833">MKYIKVSLLILLLMDGVHAEKKRAFLEMVSTETCPYCLTATVFLHDWKKPGSQSYVGHDMARNWIIIHYHREDHLNGLMENSNSQSDPVEYRFASGNGFPYSESLGWYPWFVFGGEMQVLSVFDDLLSYAEEMREEETPVSLSLEGTLFSEYDALVKLTITSDVDLSSKDLRLFVAVTMDSVVHVNESNNYQDYHHDVFLSWIGNPGQGADCGDGCEDGQSISLGMDETVVKTYSWTLNENPPVNADPYQNPITWDKKNMKIVAFIQDFGTSEVLQAATIARTGGVHTGIDDELILPDGFNLDQNYPNPFNPSTRISYDLPEQAQITLGIYDLLGKRIKTLVNQSQDAGKRIAVWDGTDNLGRKVSAGVYLYRIQAGEFTQTRKMLLLK</sequence>